<dbReference type="InterPro" id="IPR057326">
    <property type="entry name" value="KR_dom"/>
</dbReference>
<dbReference type="SUPFAM" id="SSF51735">
    <property type="entry name" value="NAD(P)-binding Rossmann-fold domains"/>
    <property type="match status" value="1"/>
</dbReference>
<dbReference type="PANTHER" id="PTHR42760">
    <property type="entry name" value="SHORT-CHAIN DEHYDROGENASES/REDUCTASES FAMILY MEMBER"/>
    <property type="match status" value="1"/>
</dbReference>
<name>A0ABQ4Q5S6_9BURK</name>
<feature type="domain" description="Ketoreductase" evidence="3">
    <location>
        <begin position="10"/>
        <end position="189"/>
    </location>
</feature>
<comment type="caution">
    <text evidence="4">The sequence shown here is derived from an EMBL/GenBank/DDBJ whole genome shotgun (WGS) entry which is preliminary data.</text>
</comment>
<evidence type="ECO:0000313" key="4">
    <source>
        <dbReference type="EMBL" id="GIZ52160.1"/>
    </source>
</evidence>
<evidence type="ECO:0000259" key="3">
    <source>
        <dbReference type="SMART" id="SM00822"/>
    </source>
</evidence>
<proteinExistence type="inferred from homology"/>
<dbReference type="SMART" id="SM00822">
    <property type="entry name" value="PKS_KR"/>
    <property type="match status" value="1"/>
</dbReference>
<dbReference type="InterPro" id="IPR020904">
    <property type="entry name" value="Sc_DH/Rdtase_CS"/>
</dbReference>
<dbReference type="EMBL" id="BPMK01000009">
    <property type="protein sequence ID" value="GIZ52160.1"/>
    <property type="molecule type" value="Genomic_DNA"/>
</dbReference>
<comment type="similarity">
    <text evidence="1 2">Belongs to the short-chain dehydrogenases/reductases (SDR) family.</text>
</comment>
<dbReference type="Gene3D" id="3.40.50.720">
    <property type="entry name" value="NAD(P)-binding Rossmann-like Domain"/>
    <property type="match status" value="1"/>
</dbReference>
<dbReference type="InterPro" id="IPR002347">
    <property type="entry name" value="SDR_fam"/>
</dbReference>
<dbReference type="PRINTS" id="PR00080">
    <property type="entry name" value="SDRFAMILY"/>
</dbReference>
<protein>
    <submittedName>
        <fullName evidence="4">Short-chain dehydrogenase</fullName>
    </submittedName>
</protein>
<evidence type="ECO:0000256" key="2">
    <source>
        <dbReference type="RuleBase" id="RU000363"/>
    </source>
</evidence>
<dbReference type="PROSITE" id="PS00061">
    <property type="entry name" value="ADH_SHORT"/>
    <property type="match status" value="1"/>
</dbReference>
<evidence type="ECO:0000256" key="1">
    <source>
        <dbReference type="ARBA" id="ARBA00006484"/>
    </source>
</evidence>
<dbReference type="InterPro" id="IPR036291">
    <property type="entry name" value="NAD(P)-bd_dom_sf"/>
</dbReference>
<dbReference type="RefSeq" id="WP_220808329.1">
    <property type="nucleotide sequence ID" value="NZ_BPMK01000009.1"/>
</dbReference>
<keyword evidence="5" id="KW-1185">Reference proteome</keyword>
<gene>
    <name evidence="4" type="ORF">NCCP691_21740</name>
</gene>
<dbReference type="Pfam" id="PF00106">
    <property type="entry name" value="adh_short"/>
    <property type="match status" value="1"/>
</dbReference>
<accession>A0ABQ4Q5S6</accession>
<dbReference type="CDD" id="cd05233">
    <property type="entry name" value="SDR_c"/>
    <property type="match status" value="1"/>
</dbReference>
<sequence>MFDDAQFRDKTILITGATGGVGAATARLLRRAGAQVCLVARRAEPLHALAQELGAHAIAADLSRAPECERAVAETLDCHGRLDGLVNAAGIWVEGDSEHATEEDWDRCVDLNLKGLFFMCARAIPALRASRGAIVNIGSDAGLQGNAGAAIYCASKGGVTLLTKALARELAPSGVRVNVLCPADIMTPMLTGQAREYGGDDPIGYLRRLLARYPQAEHARFVRPEEVACMTAFLLSAEAAPITGAALPMDFGLGAGY</sequence>
<dbReference type="PRINTS" id="PR00081">
    <property type="entry name" value="GDHRDH"/>
</dbReference>
<dbReference type="PANTHER" id="PTHR42760:SF123">
    <property type="entry name" value="OXIDOREDUCTASE"/>
    <property type="match status" value="1"/>
</dbReference>
<dbReference type="Proteomes" id="UP000887222">
    <property type="component" value="Unassembled WGS sequence"/>
</dbReference>
<reference evidence="4 5" key="1">
    <citation type="journal article" date="2022" name="Int. J. Syst. Evol. Microbiol.">
        <title>Noviherbaspirillum aridicola sp. nov., isolated from an arid soil in Pakistan.</title>
        <authorList>
            <person name="Khan I.U."/>
            <person name="Saqib M."/>
            <person name="Amin A."/>
            <person name="Hussain F."/>
            <person name="Li L."/>
            <person name="Liu Y.H."/>
            <person name="Fang B.Z."/>
            <person name="Ahmed I."/>
            <person name="Li W.J."/>
        </authorList>
    </citation>
    <scope>NUCLEOTIDE SEQUENCE [LARGE SCALE GENOMIC DNA]</scope>
    <source>
        <strain evidence="4 5">NCCP-691</strain>
    </source>
</reference>
<organism evidence="4 5">
    <name type="scientific">Noviherbaspirillum aridicola</name>
    <dbReference type="NCBI Taxonomy" id="2849687"/>
    <lineage>
        <taxon>Bacteria</taxon>
        <taxon>Pseudomonadati</taxon>
        <taxon>Pseudomonadota</taxon>
        <taxon>Betaproteobacteria</taxon>
        <taxon>Burkholderiales</taxon>
        <taxon>Oxalobacteraceae</taxon>
        <taxon>Noviherbaspirillum</taxon>
    </lineage>
</organism>
<evidence type="ECO:0000313" key="5">
    <source>
        <dbReference type="Proteomes" id="UP000887222"/>
    </source>
</evidence>